<name>A0A3S4EYC8_SALET</name>
<evidence type="ECO:0000313" key="2">
    <source>
        <dbReference type="EMBL" id="VEA09679.1"/>
    </source>
</evidence>
<dbReference type="InterPro" id="IPR025858">
    <property type="entry name" value="YjbE"/>
</dbReference>
<dbReference type="AlphaFoldDB" id="A0A3S4EYC8"/>
<dbReference type="Pfam" id="PF11106">
    <property type="entry name" value="YjbE"/>
    <property type="match status" value="1"/>
</dbReference>
<evidence type="ECO:0000313" key="3">
    <source>
        <dbReference type="Proteomes" id="UP000276345"/>
    </source>
</evidence>
<keyword evidence="1" id="KW-0732">Signal</keyword>
<gene>
    <name evidence="2" type="ORF">NCTC7406_04933</name>
</gene>
<dbReference type="Proteomes" id="UP000276345">
    <property type="component" value="Chromosome"/>
</dbReference>
<organism evidence="2 3">
    <name type="scientific">Salmonella enterica subsp. enterica serovar Sanjuan</name>
    <dbReference type="NCBI Taxonomy" id="1160765"/>
    <lineage>
        <taxon>Bacteria</taxon>
        <taxon>Pseudomonadati</taxon>
        <taxon>Pseudomonadota</taxon>
        <taxon>Gammaproteobacteria</taxon>
        <taxon>Enterobacterales</taxon>
        <taxon>Enterobacteriaceae</taxon>
        <taxon>Salmonella</taxon>
    </lineage>
</organism>
<reference evidence="2 3" key="1">
    <citation type="submission" date="2018-12" db="EMBL/GenBank/DDBJ databases">
        <authorList>
            <consortium name="Pathogen Informatics"/>
        </authorList>
    </citation>
    <scope>NUCLEOTIDE SEQUENCE [LARGE SCALE GENOMIC DNA]</scope>
    <source>
        <strain evidence="2 3">NCTC7406</strain>
    </source>
</reference>
<feature type="signal peptide" evidence="1">
    <location>
        <begin position="1"/>
        <end position="22"/>
    </location>
</feature>
<evidence type="ECO:0000256" key="1">
    <source>
        <dbReference type="SAM" id="SignalP"/>
    </source>
</evidence>
<proteinExistence type="predicted"/>
<protein>
    <submittedName>
        <fullName evidence="2">YjbE secreted protein</fullName>
    </submittedName>
</protein>
<feature type="chain" id="PRO_5018694860" evidence="1">
    <location>
        <begin position="23"/>
        <end position="48"/>
    </location>
</feature>
<dbReference type="EMBL" id="LR134142">
    <property type="protein sequence ID" value="VEA09679.1"/>
    <property type="molecule type" value="Genomic_DNA"/>
</dbReference>
<accession>A0A3S4EYC8</accession>
<sequence length="48" mass="4904">MMKKVLYGIFAITALAATSVSAAPVQVGGSGRVGSDVGIGGKFLRHQR</sequence>